<evidence type="ECO:0000313" key="2">
    <source>
        <dbReference type="EMBL" id="ABJ86472.1"/>
    </source>
</evidence>
<sequence length="229" mass="23642" precursor="true">MLSRFLTAVVALACLCGLGLAQEPAAAPALGYEDSLQIGYFTNGGIFGGNGGVFFPFTNAGFHAGPESRITSSDVCVNAYILGTNGSMGSCCSCRVPANSFAYILDGPFNYPSADAVVKLIATLPGRTVAGQPPSQCDARNTPLLSLGVPSGYGSGMRAWTESQSDLNSAFFEKAPFSRVPLTASEQTKLTQQCTATASQCTCLPAVFGSAAPTQVTSRPGARNPFGIK</sequence>
<organism evidence="2">
    <name type="scientific">Solibacter usitatus (strain Ellin6076)</name>
    <dbReference type="NCBI Taxonomy" id="234267"/>
    <lineage>
        <taxon>Bacteria</taxon>
        <taxon>Pseudomonadati</taxon>
        <taxon>Acidobacteriota</taxon>
        <taxon>Terriglobia</taxon>
        <taxon>Bryobacterales</taxon>
        <taxon>Solibacteraceae</taxon>
        <taxon>Candidatus Solibacter</taxon>
    </lineage>
</organism>
<proteinExistence type="predicted"/>
<reference evidence="2" key="1">
    <citation type="submission" date="2006-10" db="EMBL/GenBank/DDBJ databases">
        <title>Complete sequence of Solibacter usitatus Ellin6076.</title>
        <authorList>
            <consortium name="US DOE Joint Genome Institute"/>
            <person name="Copeland A."/>
            <person name="Lucas S."/>
            <person name="Lapidus A."/>
            <person name="Barry K."/>
            <person name="Detter J.C."/>
            <person name="Glavina del Rio T."/>
            <person name="Hammon N."/>
            <person name="Israni S."/>
            <person name="Dalin E."/>
            <person name="Tice H."/>
            <person name="Pitluck S."/>
            <person name="Thompson L.S."/>
            <person name="Brettin T."/>
            <person name="Bruce D."/>
            <person name="Han C."/>
            <person name="Tapia R."/>
            <person name="Gilna P."/>
            <person name="Schmutz J."/>
            <person name="Larimer F."/>
            <person name="Land M."/>
            <person name="Hauser L."/>
            <person name="Kyrpides N."/>
            <person name="Mikhailova N."/>
            <person name="Janssen P.H."/>
            <person name="Kuske C.R."/>
            <person name="Richardson P."/>
        </authorList>
    </citation>
    <scope>NUCLEOTIDE SEQUENCE</scope>
    <source>
        <strain evidence="2">Ellin6076</strain>
    </source>
</reference>
<keyword evidence="1" id="KW-0732">Signal</keyword>
<feature type="signal peptide" evidence="1">
    <location>
        <begin position="1"/>
        <end position="21"/>
    </location>
</feature>
<dbReference type="InParanoid" id="Q01V43"/>
<dbReference type="HOGENOM" id="CLU_1209154_0_0_0"/>
<feature type="chain" id="PRO_5004162498" evidence="1">
    <location>
        <begin position="22"/>
        <end position="229"/>
    </location>
</feature>
<gene>
    <name evidence="2" type="ordered locus">Acid_5525</name>
</gene>
<name>Q01V43_SOLUE</name>
<dbReference type="KEGG" id="sus:Acid_5525"/>
<evidence type="ECO:0000256" key="1">
    <source>
        <dbReference type="SAM" id="SignalP"/>
    </source>
</evidence>
<dbReference type="EMBL" id="CP000473">
    <property type="protein sequence ID" value="ABJ86472.1"/>
    <property type="molecule type" value="Genomic_DNA"/>
</dbReference>
<protein>
    <submittedName>
        <fullName evidence="2">Uncharacterized protein</fullName>
    </submittedName>
</protein>
<accession>Q01V43</accession>
<dbReference type="AlphaFoldDB" id="Q01V43"/>